<sequence>MEESLMHSGRNEVVPNISHSRAVSKCVQDSFIVKSADGAIGVYYRNPCALFPRWFVFVVDMRDLERVECVVGRGASIFVPRFGHDFPSSFPQGIHMLMPQRIGHAYSNAIDNNRRFMTGSEGVFL</sequence>
<protein>
    <submittedName>
        <fullName evidence="1">Uncharacterized protein</fullName>
    </submittedName>
</protein>
<keyword evidence="2" id="KW-1185">Reference proteome</keyword>
<name>A0ABR2BKW4_9ROSI</name>
<evidence type="ECO:0000313" key="1">
    <source>
        <dbReference type="EMBL" id="KAK8507795.1"/>
    </source>
</evidence>
<dbReference type="Proteomes" id="UP001472677">
    <property type="component" value="Unassembled WGS sequence"/>
</dbReference>
<reference evidence="1 2" key="1">
    <citation type="journal article" date="2024" name="G3 (Bethesda)">
        <title>Genome assembly of Hibiscus sabdariffa L. provides insights into metabolisms of medicinal natural products.</title>
        <authorList>
            <person name="Kim T."/>
        </authorList>
    </citation>
    <scope>NUCLEOTIDE SEQUENCE [LARGE SCALE GENOMIC DNA]</scope>
    <source>
        <strain evidence="1">TK-2024</strain>
        <tissue evidence="1">Old leaves</tissue>
    </source>
</reference>
<accession>A0ABR2BKW4</accession>
<organism evidence="1 2">
    <name type="scientific">Hibiscus sabdariffa</name>
    <name type="common">roselle</name>
    <dbReference type="NCBI Taxonomy" id="183260"/>
    <lineage>
        <taxon>Eukaryota</taxon>
        <taxon>Viridiplantae</taxon>
        <taxon>Streptophyta</taxon>
        <taxon>Embryophyta</taxon>
        <taxon>Tracheophyta</taxon>
        <taxon>Spermatophyta</taxon>
        <taxon>Magnoliopsida</taxon>
        <taxon>eudicotyledons</taxon>
        <taxon>Gunneridae</taxon>
        <taxon>Pentapetalae</taxon>
        <taxon>rosids</taxon>
        <taxon>malvids</taxon>
        <taxon>Malvales</taxon>
        <taxon>Malvaceae</taxon>
        <taxon>Malvoideae</taxon>
        <taxon>Hibiscus</taxon>
    </lineage>
</organism>
<dbReference type="EMBL" id="JBBPBM010000105">
    <property type="protein sequence ID" value="KAK8507795.1"/>
    <property type="molecule type" value="Genomic_DNA"/>
</dbReference>
<evidence type="ECO:0000313" key="2">
    <source>
        <dbReference type="Proteomes" id="UP001472677"/>
    </source>
</evidence>
<comment type="caution">
    <text evidence="1">The sequence shown here is derived from an EMBL/GenBank/DDBJ whole genome shotgun (WGS) entry which is preliminary data.</text>
</comment>
<gene>
    <name evidence="1" type="ORF">V6N12_074360</name>
</gene>
<proteinExistence type="predicted"/>